<feature type="region of interest" description="Disordered" evidence="1">
    <location>
        <begin position="50"/>
        <end position="106"/>
    </location>
</feature>
<accession>A0A8S3U4P8</accession>
<sequence>MKIVSFSRKFLNCFEEKIKHSKIQKEPWEENESDQVTYTTLYSWNQVKPCKSSKTTDTCTTSKLTRPKSTTYGLNGRKRSTEEEDQKEDRNSKNEQSEINRLKTITGKQKERIANLEASSGKENVLKEADTWHGRSSKEYYEKQLLLCNIDPVSLESLDPSQETKGALLEIGNRTKVEVNKLKESIDEMNNKTKQVLIDLKTIGDELDNICPEVEMVPS</sequence>
<dbReference type="Proteomes" id="UP000683360">
    <property type="component" value="Unassembled WGS sequence"/>
</dbReference>
<evidence type="ECO:0000313" key="2">
    <source>
        <dbReference type="EMBL" id="CAG2240843.1"/>
    </source>
</evidence>
<proteinExistence type="predicted"/>
<gene>
    <name evidence="2" type="ORF">MEDL_53131</name>
</gene>
<feature type="compositionally biased region" description="Basic and acidic residues" evidence="1">
    <location>
        <begin position="87"/>
        <end position="101"/>
    </location>
</feature>
<organism evidence="2 3">
    <name type="scientific">Mytilus edulis</name>
    <name type="common">Blue mussel</name>
    <dbReference type="NCBI Taxonomy" id="6550"/>
    <lineage>
        <taxon>Eukaryota</taxon>
        <taxon>Metazoa</taxon>
        <taxon>Spiralia</taxon>
        <taxon>Lophotrochozoa</taxon>
        <taxon>Mollusca</taxon>
        <taxon>Bivalvia</taxon>
        <taxon>Autobranchia</taxon>
        <taxon>Pteriomorphia</taxon>
        <taxon>Mytilida</taxon>
        <taxon>Mytiloidea</taxon>
        <taxon>Mytilidae</taxon>
        <taxon>Mytilinae</taxon>
        <taxon>Mytilus</taxon>
    </lineage>
</organism>
<dbReference type="OrthoDB" id="6139814at2759"/>
<dbReference type="EMBL" id="CAJPWZ010002576">
    <property type="protein sequence ID" value="CAG2240843.1"/>
    <property type="molecule type" value="Genomic_DNA"/>
</dbReference>
<evidence type="ECO:0000256" key="1">
    <source>
        <dbReference type="SAM" id="MobiDB-lite"/>
    </source>
</evidence>
<dbReference type="AlphaFoldDB" id="A0A8S3U4P8"/>
<protein>
    <submittedName>
        <fullName evidence="2">Uncharacterized protein</fullName>
    </submittedName>
</protein>
<comment type="caution">
    <text evidence="2">The sequence shown here is derived from an EMBL/GenBank/DDBJ whole genome shotgun (WGS) entry which is preliminary data.</text>
</comment>
<keyword evidence="3" id="KW-1185">Reference proteome</keyword>
<evidence type="ECO:0000313" key="3">
    <source>
        <dbReference type="Proteomes" id="UP000683360"/>
    </source>
</evidence>
<name>A0A8S3U4P8_MYTED</name>
<reference evidence="2" key="1">
    <citation type="submission" date="2021-03" db="EMBL/GenBank/DDBJ databases">
        <authorList>
            <person name="Bekaert M."/>
        </authorList>
    </citation>
    <scope>NUCLEOTIDE SEQUENCE</scope>
</reference>
<feature type="compositionally biased region" description="Low complexity" evidence="1">
    <location>
        <begin position="52"/>
        <end position="64"/>
    </location>
</feature>